<reference evidence="1" key="1">
    <citation type="submission" date="2018-10" db="EMBL/GenBank/DDBJ databases">
        <title>Hidden diversity of soil giant viruses.</title>
        <authorList>
            <person name="Schulz F."/>
            <person name="Alteio L."/>
            <person name="Goudeau D."/>
            <person name="Ryan E.M."/>
            <person name="Malmstrom R.R."/>
            <person name="Blanchard J."/>
            <person name="Woyke T."/>
        </authorList>
    </citation>
    <scope>NUCLEOTIDE SEQUENCE</scope>
    <source>
        <strain evidence="1">HYV1</strain>
    </source>
</reference>
<name>A0A3G5AC52_9VIRU</name>
<dbReference type="EMBL" id="MK072400">
    <property type="protein sequence ID" value="AYV84154.1"/>
    <property type="molecule type" value="Genomic_DNA"/>
</dbReference>
<protein>
    <recommendedName>
        <fullName evidence="2">Ankyrin repeat protein</fullName>
    </recommendedName>
</protein>
<dbReference type="SUPFAM" id="SSF140860">
    <property type="entry name" value="Pseudo ankyrin repeat-like"/>
    <property type="match status" value="1"/>
</dbReference>
<evidence type="ECO:0008006" key="2">
    <source>
        <dbReference type="Google" id="ProtNLM"/>
    </source>
</evidence>
<gene>
    <name evidence="1" type="ORF">Hyperionvirus18_30</name>
</gene>
<evidence type="ECO:0000313" key="1">
    <source>
        <dbReference type="EMBL" id="AYV84154.1"/>
    </source>
</evidence>
<organism evidence="1">
    <name type="scientific">Hyperionvirus sp</name>
    <dbReference type="NCBI Taxonomy" id="2487770"/>
    <lineage>
        <taxon>Viruses</taxon>
        <taxon>Varidnaviria</taxon>
        <taxon>Bamfordvirae</taxon>
        <taxon>Nucleocytoviricota</taxon>
        <taxon>Megaviricetes</taxon>
        <taxon>Imitervirales</taxon>
        <taxon>Mimiviridae</taxon>
        <taxon>Klosneuvirinae</taxon>
    </lineage>
</organism>
<accession>A0A3G5AC52</accession>
<proteinExistence type="predicted"/>
<sequence>MEAFVLACRSGEISKAKELLGGGTIDLDYLVRFTGFFESICEMGNVAMAEYIYNVALERDINVRRHFGGGFIWSCHRGNINIAKWLIGKEEKMDIHWGSDVCFRTVSIRGHHEMLCWLLTLDRFSNELINEYAGVYTHNVVAVLYKQKYIPVNKVLRDKFDNYRKWRIRYFKFLIVVMGRFLCCYIRVCEERYKMDGVGYYEAKAEFKKKLN</sequence>